<evidence type="ECO:0000313" key="3">
    <source>
        <dbReference type="Proteomes" id="UP000271426"/>
    </source>
</evidence>
<dbReference type="KEGG" id="cpso:CPPEL_08900"/>
<reference evidence="2 3" key="1">
    <citation type="submission" date="2018-11" db="EMBL/GenBank/DDBJ databases">
        <authorList>
            <person name="Kleinhagauer T."/>
            <person name="Glaeser S.P."/>
            <person name="Spergser J."/>
            <person name="Ruckert C."/>
            <person name="Kaempfer P."/>
            <person name="Busse H.-J."/>
        </authorList>
    </citation>
    <scope>NUCLEOTIDE SEQUENCE [LARGE SCALE GENOMIC DNA]</scope>
    <source>
        <strain evidence="2 3">812CH</strain>
    </source>
</reference>
<organism evidence="2 3">
    <name type="scientific">Corynebacterium pseudopelargi</name>
    <dbReference type="NCBI Taxonomy" id="2080757"/>
    <lineage>
        <taxon>Bacteria</taxon>
        <taxon>Bacillati</taxon>
        <taxon>Actinomycetota</taxon>
        <taxon>Actinomycetes</taxon>
        <taxon>Mycobacteriales</taxon>
        <taxon>Corynebacteriaceae</taxon>
        <taxon>Corynebacterium</taxon>
    </lineage>
</organism>
<name>A0A3G6IWE3_9CORY</name>
<feature type="region of interest" description="Disordered" evidence="1">
    <location>
        <begin position="27"/>
        <end position="50"/>
    </location>
</feature>
<sequence precursor="true">MLGLLILGLIAAVVVFFVGSKSKDAQPSAASEAAGTSTVTLTQQPSTTKVTRTEVETEVDEASVDPCSQDVIEAQTWNFERFAVNDCQNGWMVGGTPQTDAIGLYQWNGEKWQRYEADGETFTGFDCYDFKSLRDQGAPEVILEQVGECKTRSFPIHLTPEQPSCDGRNVLIVESVIVHPGEDADKEIAQALGRHSGAKFTSPGQCSSLRAEAEGGKVYPVYYDFGRDASAMCQRKAEIGGNGRTLNNSADFSDPCE</sequence>
<dbReference type="AlphaFoldDB" id="A0A3G6IWE3"/>
<gene>
    <name evidence="2" type="ORF">CPPEL_08900</name>
</gene>
<evidence type="ECO:0000313" key="2">
    <source>
        <dbReference type="EMBL" id="AZA09883.1"/>
    </source>
</evidence>
<keyword evidence="3" id="KW-1185">Reference proteome</keyword>
<dbReference type="EMBL" id="CP033898">
    <property type="protein sequence ID" value="AZA09883.1"/>
    <property type="molecule type" value="Genomic_DNA"/>
</dbReference>
<feature type="compositionally biased region" description="Polar residues" evidence="1">
    <location>
        <begin position="34"/>
        <end position="46"/>
    </location>
</feature>
<protein>
    <submittedName>
        <fullName evidence="2">Uncharacterized protein</fullName>
    </submittedName>
</protein>
<proteinExistence type="predicted"/>
<evidence type="ECO:0000256" key="1">
    <source>
        <dbReference type="SAM" id="MobiDB-lite"/>
    </source>
</evidence>
<dbReference type="Proteomes" id="UP000271426">
    <property type="component" value="Chromosome"/>
</dbReference>
<accession>A0A3G6IWE3</accession>